<dbReference type="Proteomes" id="UP000019102">
    <property type="component" value="Unassembled WGS sequence"/>
</dbReference>
<dbReference type="eggNOG" id="ENOG5030807">
    <property type="taxonomic scope" value="Bacteria"/>
</dbReference>
<gene>
    <name evidence="2" type="ORF">JCM21714_783</name>
</gene>
<feature type="transmembrane region" description="Helical" evidence="1">
    <location>
        <begin position="26"/>
        <end position="49"/>
    </location>
</feature>
<sequence>MVNELWKEWLRISDYLLITMQSEMFFILYVVLGLSILYFVLQPFIRFIIALEWKALMTYLFAIIISLLLINQFIAVEDWRYVLYAILIFSIILSIKRGFSLLRKHETNQG</sequence>
<proteinExistence type="predicted"/>
<comment type="caution">
    <text evidence="2">The sequence shown here is derived from an EMBL/GenBank/DDBJ whole genome shotgun (WGS) entry which is preliminary data.</text>
</comment>
<evidence type="ECO:0000256" key="1">
    <source>
        <dbReference type="SAM" id="Phobius"/>
    </source>
</evidence>
<reference evidence="2 3" key="1">
    <citation type="journal article" date="2014" name="Genome Announc.">
        <title>Draft Genome Sequence of the Boron-Tolerant and Moderately Halotolerant Bacterium Gracilibacillus boraciitolerans JCM 21714T.</title>
        <authorList>
            <person name="Ahmed I."/>
            <person name="Oshima K."/>
            <person name="Suda W."/>
            <person name="Kitamura K."/>
            <person name="Iida T."/>
            <person name="Ohmori Y."/>
            <person name="Fujiwara T."/>
            <person name="Hattori M."/>
            <person name="Ohkuma M."/>
        </authorList>
    </citation>
    <scope>NUCLEOTIDE SEQUENCE [LARGE SCALE GENOMIC DNA]</scope>
    <source>
        <strain evidence="2 3">JCM 21714</strain>
    </source>
</reference>
<dbReference type="OrthoDB" id="2971355at2"/>
<feature type="transmembrane region" description="Helical" evidence="1">
    <location>
        <begin position="81"/>
        <end position="99"/>
    </location>
</feature>
<keyword evidence="1" id="KW-0812">Transmembrane</keyword>
<accession>W4VGD0</accession>
<dbReference type="AlphaFoldDB" id="W4VGD0"/>
<feature type="transmembrane region" description="Helical" evidence="1">
    <location>
        <begin position="56"/>
        <end position="75"/>
    </location>
</feature>
<organism evidence="2 3">
    <name type="scientific">Gracilibacillus boraciitolerans JCM 21714</name>
    <dbReference type="NCBI Taxonomy" id="1298598"/>
    <lineage>
        <taxon>Bacteria</taxon>
        <taxon>Bacillati</taxon>
        <taxon>Bacillota</taxon>
        <taxon>Bacilli</taxon>
        <taxon>Bacillales</taxon>
        <taxon>Bacillaceae</taxon>
        <taxon>Gracilibacillus</taxon>
    </lineage>
</organism>
<dbReference type="EMBL" id="BAVS01000001">
    <property type="protein sequence ID" value="GAE91824.1"/>
    <property type="molecule type" value="Genomic_DNA"/>
</dbReference>
<protein>
    <submittedName>
        <fullName evidence="2">Uncharacterized protein</fullName>
    </submittedName>
</protein>
<keyword evidence="1" id="KW-1133">Transmembrane helix</keyword>
<keyword evidence="1" id="KW-0472">Membrane</keyword>
<dbReference type="RefSeq" id="WP_035721715.1">
    <property type="nucleotide sequence ID" value="NZ_BAVS01000001.1"/>
</dbReference>
<keyword evidence="3" id="KW-1185">Reference proteome</keyword>
<name>W4VGD0_9BACI</name>
<evidence type="ECO:0000313" key="3">
    <source>
        <dbReference type="Proteomes" id="UP000019102"/>
    </source>
</evidence>
<evidence type="ECO:0000313" key="2">
    <source>
        <dbReference type="EMBL" id="GAE91824.1"/>
    </source>
</evidence>